<gene>
    <name evidence="2" type="ORF">FHY32_000259</name>
</gene>
<name>A0AAW3TZ75_XANEU</name>
<feature type="domain" description="PTS EIIA type-2" evidence="1">
    <location>
        <begin position="4"/>
        <end position="144"/>
    </location>
</feature>
<protein>
    <submittedName>
        <fullName evidence="2">PTS system nitrogen regulatory IIA component</fullName>
    </submittedName>
</protein>
<dbReference type="PANTHER" id="PTHR47738">
    <property type="entry name" value="PTS SYSTEM FRUCTOSE-LIKE EIIA COMPONENT-RELATED"/>
    <property type="match status" value="1"/>
</dbReference>
<dbReference type="CDD" id="cd00211">
    <property type="entry name" value="PTS_IIA_fru"/>
    <property type="match status" value="1"/>
</dbReference>
<dbReference type="InterPro" id="IPR016152">
    <property type="entry name" value="PTrfase/Anion_transptr"/>
</dbReference>
<dbReference type="EMBL" id="JACHNL010000001">
    <property type="protein sequence ID" value="MBB4721961.1"/>
    <property type="molecule type" value="Genomic_DNA"/>
</dbReference>
<proteinExistence type="predicted"/>
<reference evidence="2 3" key="1">
    <citation type="submission" date="2020-08" db="EMBL/GenBank/DDBJ databases">
        <title>Studying the diversity of plant-associated saprophytic bacteria and their role in host health and plant-pathogen interactions.</title>
        <authorList>
            <person name="Potnis N."/>
        </authorList>
    </citation>
    <scope>NUCLEOTIDE SEQUENCE [LARGE SCALE GENOMIC DNA]</scope>
    <source>
        <strain evidence="2 3">CFBP 7922</strain>
    </source>
</reference>
<evidence type="ECO:0000313" key="2">
    <source>
        <dbReference type="EMBL" id="MBB4721961.1"/>
    </source>
</evidence>
<dbReference type="AlphaFoldDB" id="A0AAW3TZ75"/>
<dbReference type="Proteomes" id="UP000576603">
    <property type="component" value="Unassembled WGS sequence"/>
</dbReference>
<dbReference type="InterPro" id="IPR002178">
    <property type="entry name" value="PTS_EIIA_type-2_dom"/>
</dbReference>
<comment type="caution">
    <text evidence="2">The sequence shown here is derived from an EMBL/GenBank/DDBJ whole genome shotgun (WGS) entry which is preliminary data.</text>
</comment>
<organism evidence="2 3">
    <name type="scientific">Xanthomonas euvesicatoria</name>
    <dbReference type="NCBI Taxonomy" id="456327"/>
    <lineage>
        <taxon>Bacteria</taxon>
        <taxon>Pseudomonadati</taxon>
        <taxon>Pseudomonadota</taxon>
        <taxon>Gammaproteobacteria</taxon>
        <taxon>Lysobacterales</taxon>
        <taxon>Lysobacteraceae</taxon>
        <taxon>Xanthomonas</taxon>
    </lineage>
</organism>
<evidence type="ECO:0000259" key="1">
    <source>
        <dbReference type="PROSITE" id="PS51094"/>
    </source>
</evidence>
<dbReference type="Gene3D" id="3.40.930.10">
    <property type="entry name" value="Mannitol-specific EII, Chain A"/>
    <property type="match status" value="1"/>
</dbReference>
<dbReference type="PROSITE" id="PS51094">
    <property type="entry name" value="PTS_EIIA_TYPE_2"/>
    <property type="match status" value="1"/>
</dbReference>
<dbReference type="RefSeq" id="WP_184419868.1">
    <property type="nucleotide sequence ID" value="NZ_JACHNK010000001.1"/>
</dbReference>
<accession>A0AAW3TZ75</accession>
<dbReference type="GO" id="GO:0030295">
    <property type="term" value="F:protein kinase activator activity"/>
    <property type="evidence" value="ECO:0007669"/>
    <property type="project" value="TreeGrafter"/>
</dbReference>
<dbReference type="PANTHER" id="PTHR47738:SF1">
    <property type="entry name" value="NITROGEN REGULATORY PROTEIN"/>
    <property type="match status" value="1"/>
</dbReference>
<dbReference type="SUPFAM" id="SSF55804">
    <property type="entry name" value="Phoshotransferase/anion transport protein"/>
    <property type="match status" value="1"/>
</dbReference>
<dbReference type="Pfam" id="PF00359">
    <property type="entry name" value="PTS_EIIA_2"/>
    <property type="match status" value="1"/>
</dbReference>
<dbReference type="InterPro" id="IPR051541">
    <property type="entry name" value="PTS_SugarTrans_NitroReg"/>
</dbReference>
<evidence type="ECO:0000313" key="3">
    <source>
        <dbReference type="Proteomes" id="UP000576603"/>
    </source>
</evidence>
<sequence length="152" mass="16076">MPLTDLMAAVRTLVSPAADRDTVLHAAADLLSCRQAGADELYANLCEREALGSTAIGHGIASPHGRCPNLTEPRGALLRLDTPVPFGGDEPVDLVFAMAVPAHYTHQHLMLLSELAERFSDADFRQNLRAAPNADALMTLLADVPPAQASAA</sequence>